<organism evidence="3">
    <name type="scientific">Selaginella moellendorffii</name>
    <name type="common">Spikemoss</name>
    <dbReference type="NCBI Taxonomy" id="88036"/>
    <lineage>
        <taxon>Eukaryota</taxon>
        <taxon>Viridiplantae</taxon>
        <taxon>Streptophyta</taxon>
        <taxon>Embryophyta</taxon>
        <taxon>Tracheophyta</taxon>
        <taxon>Lycopodiopsida</taxon>
        <taxon>Selaginellales</taxon>
        <taxon>Selaginellaceae</taxon>
        <taxon>Selaginella</taxon>
    </lineage>
</organism>
<reference evidence="2 3" key="1">
    <citation type="journal article" date="2011" name="Science">
        <title>The Selaginella genome identifies genetic changes associated with the evolution of vascular plants.</title>
        <authorList>
            <person name="Banks J.A."/>
            <person name="Nishiyama T."/>
            <person name="Hasebe M."/>
            <person name="Bowman J.L."/>
            <person name="Gribskov M."/>
            <person name="dePamphilis C."/>
            <person name="Albert V.A."/>
            <person name="Aono N."/>
            <person name="Aoyama T."/>
            <person name="Ambrose B.A."/>
            <person name="Ashton N.W."/>
            <person name="Axtell M.J."/>
            <person name="Barker E."/>
            <person name="Barker M.S."/>
            <person name="Bennetzen J.L."/>
            <person name="Bonawitz N.D."/>
            <person name="Chapple C."/>
            <person name="Cheng C."/>
            <person name="Correa L.G."/>
            <person name="Dacre M."/>
            <person name="DeBarry J."/>
            <person name="Dreyer I."/>
            <person name="Elias M."/>
            <person name="Engstrom E.M."/>
            <person name="Estelle M."/>
            <person name="Feng L."/>
            <person name="Finet C."/>
            <person name="Floyd S.K."/>
            <person name="Frommer W.B."/>
            <person name="Fujita T."/>
            <person name="Gramzow L."/>
            <person name="Gutensohn M."/>
            <person name="Harholt J."/>
            <person name="Hattori M."/>
            <person name="Heyl A."/>
            <person name="Hirai T."/>
            <person name="Hiwatashi Y."/>
            <person name="Ishikawa M."/>
            <person name="Iwata M."/>
            <person name="Karol K.G."/>
            <person name="Koehler B."/>
            <person name="Kolukisaoglu U."/>
            <person name="Kubo M."/>
            <person name="Kurata T."/>
            <person name="Lalonde S."/>
            <person name="Li K."/>
            <person name="Li Y."/>
            <person name="Litt A."/>
            <person name="Lyons E."/>
            <person name="Manning G."/>
            <person name="Maruyama T."/>
            <person name="Michael T.P."/>
            <person name="Mikami K."/>
            <person name="Miyazaki S."/>
            <person name="Morinaga S."/>
            <person name="Murata T."/>
            <person name="Mueller-Roeber B."/>
            <person name="Nelson D.R."/>
            <person name="Obara M."/>
            <person name="Oguri Y."/>
            <person name="Olmstead R.G."/>
            <person name="Onodera N."/>
            <person name="Petersen B.L."/>
            <person name="Pils B."/>
            <person name="Prigge M."/>
            <person name="Rensing S.A."/>
            <person name="Riano-Pachon D.M."/>
            <person name="Roberts A.W."/>
            <person name="Sato Y."/>
            <person name="Scheller H.V."/>
            <person name="Schulz B."/>
            <person name="Schulz C."/>
            <person name="Shakirov E.V."/>
            <person name="Shibagaki N."/>
            <person name="Shinohara N."/>
            <person name="Shippen D.E."/>
            <person name="Soerensen I."/>
            <person name="Sotooka R."/>
            <person name="Sugimoto N."/>
            <person name="Sugita M."/>
            <person name="Sumikawa N."/>
            <person name="Tanurdzic M."/>
            <person name="Theissen G."/>
            <person name="Ulvskov P."/>
            <person name="Wakazuki S."/>
            <person name="Weng J.K."/>
            <person name="Willats W.W."/>
            <person name="Wipf D."/>
            <person name="Wolf P.G."/>
            <person name="Yang L."/>
            <person name="Zimmer A.D."/>
            <person name="Zhu Q."/>
            <person name="Mitros T."/>
            <person name="Hellsten U."/>
            <person name="Loque D."/>
            <person name="Otillar R."/>
            <person name="Salamov A."/>
            <person name="Schmutz J."/>
            <person name="Shapiro H."/>
            <person name="Lindquist E."/>
            <person name="Lucas S."/>
            <person name="Rokhsar D."/>
            <person name="Grigoriev I.V."/>
        </authorList>
    </citation>
    <scope>NUCLEOTIDE SEQUENCE [LARGE SCALE GENOMIC DNA]</scope>
</reference>
<feature type="compositionally biased region" description="Polar residues" evidence="1">
    <location>
        <begin position="8"/>
        <end position="20"/>
    </location>
</feature>
<accession>D8TBY9</accession>
<dbReference type="AlphaFoldDB" id="D8TBY9"/>
<dbReference type="KEGG" id="smo:SELMODRAFT_431233"/>
<gene>
    <name evidence="2" type="ORF">SELMODRAFT_431233</name>
</gene>
<dbReference type="InParanoid" id="D8TBY9"/>
<dbReference type="HOGENOM" id="CLU_654524_0_0_1"/>
<evidence type="ECO:0000313" key="2">
    <source>
        <dbReference type="EMBL" id="EFJ05858.1"/>
    </source>
</evidence>
<sequence length="445" mass="51417">MGRHGQKPQGTSFMQNTFANDSRPRPMHSSPRAVIFKRTIVAYRGYVFRQSLETISSTSGCDQGLLLIASKEEMIIDPQRASSMCELIKMREKLAMAEAWARARLQMQYEDDFFYNYDEWDSFVDLSTLRSSSGECCSISYLLEKWSWLKEQFARIRTSRLLESSTGRWKKAKVTHGVSKPALGLLAKTEEMVKRMPLEIQENNRPFFLRGGEAASSSEVGAVEQEVYIHKTRAGTSSSELSCRRSCLDRVVTINKESIGIAPLNTKKVQDGIEKEMLKIWKSLLPRLSQKEPDHLTEALADRLFFNVTVQLQAWVEVFGLGGIGMWELRLKTYWIYKELASHHQWKRYDTMKKDENSTSKLKAASLVIAFILLYKLKLSRSKHGRELLMDKIDTKLMQKLKNRKYIVNMWKTLVEAKRPRSRISWFITKYGDIFPSAPTMMNSR</sequence>
<feature type="region of interest" description="Disordered" evidence="1">
    <location>
        <begin position="1"/>
        <end position="29"/>
    </location>
</feature>
<dbReference type="EMBL" id="GL377713">
    <property type="protein sequence ID" value="EFJ05858.1"/>
    <property type="molecule type" value="Genomic_DNA"/>
</dbReference>
<evidence type="ECO:0000313" key="3">
    <source>
        <dbReference type="Proteomes" id="UP000001514"/>
    </source>
</evidence>
<evidence type="ECO:0000256" key="1">
    <source>
        <dbReference type="SAM" id="MobiDB-lite"/>
    </source>
</evidence>
<dbReference type="Proteomes" id="UP000001514">
    <property type="component" value="Unassembled WGS sequence"/>
</dbReference>
<proteinExistence type="predicted"/>
<dbReference type="Gramene" id="EFJ05858">
    <property type="protein sequence ID" value="EFJ05858"/>
    <property type="gene ID" value="SELMODRAFT_431233"/>
</dbReference>
<protein>
    <submittedName>
        <fullName evidence="2">Uncharacterized protein</fullName>
    </submittedName>
</protein>
<name>D8TBY9_SELML</name>
<keyword evidence="3" id="KW-1185">Reference proteome</keyword>